<evidence type="ECO:0000313" key="1">
    <source>
        <dbReference type="EMBL" id="KGL66720.1"/>
    </source>
</evidence>
<protein>
    <submittedName>
        <fullName evidence="1">Uncharacterized protein</fullName>
    </submittedName>
</protein>
<reference evidence="1 2" key="1">
    <citation type="submission" date="2014-09" db="EMBL/GenBank/DDBJ databases">
        <title>Lactobacillus mucosae CRL573 Genome Sequencing.</title>
        <authorList>
            <person name="Bleckwedel J."/>
            <person name="Teran L.C."/>
            <person name="Bonacina J."/>
            <person name="Saavedra L."/>
            <person name="Mozzi F.B."/>
            <person name="Raya R.R."/>
        </authorList>
    </citation>
    <scope>NUCLEOTIDE SEQUENCE [LARGE SCALE GENOMIC DNA]</scope>
    <source>
        <strain evidence="1 2">CRL573</strain>
    </source>
</reference>
<dbReference type="EMBL" id="JROC01000033">
    <property type="protein sequence ID" value="KGL66720.1"/>
    <property type="molecule type" value="Genomic_DNA"/>
</dbReference>
<comment type="caution">
    <text evidence="1">The sequence shown here is derived from an EMBL/GenBank/DDBJ whole genome shotgun (WGS) entry which is preliminary data.</text>
</comment>
<name>A0A099YDR9_LIMMU</name>
<sequence length="99" mass="10964">MTKVMKTNARGEKKQFDTVDGMMPFAISVNTDGYGGDDAQTDIIIENDGAGVLHDVAVETDGEVQYFSNVKQLKFTTMGSLEREDLAEMLRWVADQLDV</sequence>
<gene>
    <name evidence="1" type="ORF">LX03_06510</name>
</gene>
<evidence type="ECO:0000313" key="2">
    <source>
        <dbReference type="Proteomes" id="UP000030001"/>
    </source>
</evidence>
<proteinExistence type="predicted"/>
<dbReference type="AlphaFoldDB" id="A0A099YDR9"/>
<organism evidence="1 2">
    <name type="scientific">Limosilactobacillus mucosae</name>
    <name type="common">Lactobacillus mucosae</name>
    <dbReference type="NCBI Taxonomy" id="97478"/>
    <lineage>
        <taxon>Bacteria</taxon>
        <taxon>Bacillati</taxon>
        <taxon>Bacillota</taxon>
        <taxon>Bacilli</taxon>
        <taxon>Lactobacillales</taxon>
        <taxon>Lactobacillaceae</taxon>
        <taxon>Limosilactobacillus</taxon>
    </lineage>
</organism>
<dbReference type="Proteomes" id="UP000030001">
    <property type="component" value="Unassembled WGS sequence"/>
</dbReference>
<accession>A0A099YDR9</accession>